<name>A0A0A1GS58_9LACO</name>
<dbReference type="RefSeq" id="WP_041092356.1">
    <property type="nucleotide sequence ID" value="NZ_AP014680.1"/>
</dbReference>
<evidence type="ECO:0000313" key="2">
    <source>
        <dbReference type="Proteomes" id="UP000031620"/>
    </source>
</evidence>
<dbReference type="STRING" id="1291742.LOOC260_102620"/>
<protein>
    <recommendedName>
        <fullName evidence="3">Twitching motility protein PilT</fullName>
    </recommendedName>
</protein>
<dbReference type="Pfam" id="PF14367">
    <property type="entry name" value="DUF4411"/>
    <property type="match status" value="1"/>
</dbReference>
<dbReference type="KEGG" id="lho:LOOC260_102620"/>
<dbReference type="InterPro" id="IPR016541">
    <property type="entry name" value="UCP008505"/>
</dbReference>
<gene>
    <name evidence="1" type="ORF">LOOC260_102620</name>
</gene>
<accession>A0A0A1GS58</accession>
<evidence type="ECO:0000313" key="1">
    <source>
        <dbReference type="EMBL" id="BAP84840.1"/>
    </source>
</evidence>
<dbReference type="AlphaFoldDB" id="A0A0A1GS58"/>
<dbReference type="EMBL" id="AP014680">
    <property type="protein sequence ID" value="BAP84840.1"/>
    <property type="molecule type" value="Genomic_DNA"/>
</dbReference>
<proteinExistence type="predicted"/>
<evidence type="ECO:0008006" key="3">
    <source>
        <dbReference type="Google" id="ProtNLM"/>
    </source>
</evidence>
<organism evidence="1 2">
    <name type="scientific">Paucilactobacillus hokkaidonensis JCM 18461</name>
    <dbReference type="NCBI Taxonomy" id="1291742"/>
    <lineage>
        <taxon>Bacteria</taxon>
        <taxon>Bacillati</taxon>
        <taxon>Bacillota</taxon>
        <taxon>Bacilli</taxon>
        <taxon>Lactobacillales</taxon>
        <taxon>Lactobacillaceae</taxon>
        <taxon>Paucilactobacillus</taxon>
    </lineage>
</organism>
<dbReference type="Proteomes" id="UP000031620">
    <property type="component" value="Chromosome"/>
</dbReference>
<sequence>MNGYLVDSNILITSNRRYRQQYFPVVWHFFLQTPHFYMLDRVYNELTSKNDDLKNWTKQNYQNKIIKADDCIAEYTQITQYLLASNLWTAAGYQEWTAKYEKADPWLIACAMKNSYTILTDERSTGPNGNKSDNEPKIPFVANEFNVPTMNFWTFLAENNFVAN</sequence>
<dbReference type="HOGENOM" id="CLU_116293_1_0_9"/>
<reference evidence="1 2" key="1">
    <citation type="submission" date="2014-11" db="EMBL/GenBank/DDBJ databases">
        <title>Complete genome sequence and analysis of Lactobacillus hokkaidonensis LOOC260T.</title>
        <authorList>
            <person name="Tanizawa Y."/>
            <person name="Tohno M."/>
            <person name="Kaminuma E."/>
            <person name="Nakamura Y."/>
            <person name="Arita M."/>
        </authorList>
    </citation>
    <scope>NUCLEOTIDE SEQUENCE [LARGE SCALE GENOMIC DNA]</scope>
    <source>
        <strain evidence="1 2">LOOC260</strain>
    </source>
</reference>